<gene>
    <name evidence="2" type="primary">ARMH4_2</name>
    <name evidence="2" type="ORF">P7K49_018113</name>
</gene>
<proteinExistence type="predicted"/>
<feature type="non-terminal residue" evidence="2">
    <location>
        <position position="1"/>
    </location>
</feature>
<reference evidence="2 3" key="1">
    <citation type="submission" date="2023-05" db="EMBL/GenBank/DDBJ databases">
        <title>B98-5 Cell Line De Novo Hybrid Assembly: An Optical Mapping Approach.</title>
        <authorList>
            <person name="Kananen K."/>
            <person name="Auerbach J.A."/>
            <person name="Kautto E."/>
            <person name="Blachly J.S."/>
        </authorList>
    </citation>
    <scope>NUCLEOTIDE SEQUENCE [LARGE SCALE GENOMIC DNA]</scope>
    <source>
        <strain evidence="2">B95-8</strain>
        <tissue evidence="2">Cell line</tissue>
    </source>
</reference>
<dbReference type="PANTHER" id="PTHR21585">
    <property type="entry name" value="FULL-LENGTH CDNA CLONE CS0DC025YL05 OF NEUROBLASTOMA"/>
    <property type="match status" value="1"/>
</dbReference>
<sequence length="85" mass="9521">GEEDEDEEDEEDEDEEEEDEDEDEEDKDVDSLDEGLDGDTELPGFTIPGVTSQEPGLEQGNMDLLEGATYQVPDAIEWEQQNQGL</sequence>
<organism evidence="2 3">
    <name type="scientific">Saguinus oedipus</name>
    <name type="common">Cotton-top tamarin</name>
    <name type="synonym">Oedipomidas oedipus</name>
    <dbReference type="NCBI Taxonomy" id="9490"/>
    <lineage>
        <taxon>Eukaryota</taxon>
        <taxon>Metazoa</taxon>
        <taxon>Chordata</taxon>
        <taxon>Craniata</taxon>
        <taxon>Vertebrata</taxon>
        <taxon>Euteleostomi</taxon>
        <taxon>Mammalia</taxon>
        <taxon>Eutheria</taxon>
        <taxon>Euarchontoglires</taxon>
        <taxon>Primates</taxon>
        <taxon>Haplorrhini</taxon>
        <taxon>Platyrrhini</taxon>
        <taxon>Cebidae</taxon>
        <taxon>Callitrichinae</taxon>
        <taxon>Saguinus</taxon>
    </lineage>
</organism>
<evidence type="ECO:0000313" key="3">
    <source>
        <dbReference type="Proteomes" id="UP001266305"/>
    </source>
</evidence>
<name>A0ABQ9V771_SAGOE</name>
<dbReference type="InterPro" id="IPR031524">
    <property type="entry name" value="ARMH4"/>
</dbReference>
<evidence type="ECO:0000313" key="2">
    <source>
        <dbReference type="EMBL" id="KAK2104257.1"/>
    </source>
</evidence>
<feature type="compositionally biased region" description="Acidic residues" evidence="1">
    <location>
        <begin position="1"/>
        <end position="40"/>
    </location>
</feature>
<feature type="non-terminal residue" evidence="2">
    <location>
        <position position="85"/>
    </location>
</feature>
<keyword evidence="3" id="KW-1185">Reference proteome</keyword>
<protein>
    <submittedName>
        <fullName evidence="2">Armadillo-like helical domain-containing protein 4</fullName>
    </submittedName>
</protein>
<dbReference type="Proteomes" id="UP001266305">
    <property type="component" value="Unassembled WGS sequence"/>
</dbReference>
<dbReference type="PANTHER" id="PTHR21585:SF0">
    <property type="entry name" value="ARMADILLO-LIKE HELICAL DOMAIN-CONTAINING PROTEIN 4"/>
    <property type="match status" value="1"/>
</dbReference>
<evidence type="ECO:0000256" key="1">
    <source>
        <dbReference type="SAM" id="MobiDB-lite"/>
    </source>
</evidence>
<comment type="caution">
    <text evidence="2">The sequence shown here is derived from an EMBL/GenBank/DDBJ whole genome shotgun (WGS) entry which is preliminary data.</text>
</comment>
<dbReference type="EMBL" id="JASSZA010000008">
    <property type="protein sequence ID" value="KAK2104257.1"/>
    <property type="molecule type" value="Genomic_DNA"/>
</dbReference>
<accession>A0ABQ9V771</accession>
<feature type="region of interest" description="Disordered" evidence="1">
    <location>
        <begin position="1"/>
        <end position="59"/>
    </location>
</feature>